<gene>
    <name evidence="3" type="ORF">UG56_013875</name>
</gene>
<reference evidence="3" key="1">
    <citation type="submission" date="2016-10" db="EMBL/GenBank/DDBJ databases">
        <title>Draft Genome Sequence of Nocardioides luteus Strain BAFB, an Alkane-Degrading Bacterium Isolated from JP-7 Polluted Soil.</title>
        <authorList>
            <person name="Brown L."/>
            <person name="Ruiz O.N."/>
            <person name="Gunasekera T."/>
        </authorList>
    </citation>
    <scope>NUCLEOTIDE SEQUENCE [LARGE SCALE GENOMIC DNA]</scope>
    <source>
        <strain evidence="3">BAFB</strain>
    </source>
</reference>
<evidence type="ECO:0000256" key="1">
    <source>
        <dbReference type="ARBA" id="ARBA00008710"/>
    </source>
</evidence>
<comment type="catalytic activity">
    <reaction evidence="2">
        <text>oxidized coenzyme F420-(gamma-L-Glu)(n) + a quinol + H(+) = reduced coenzyme F420-(gamma-L-Glu)(n) + a quinone</text>
        <dbReference type="Rhea" id="RHEA:39663"/>
        <dbReference type="Rhea" id="RHEA-COMP:12939"/>
        <dbReference type="Rhea" id="RHEA-COMP:14378"/>
        <dbReference type="ChEBI" id="CHEBI:15378"/>
        <dbReference type="ChEBI" id="CHEBI:24646"/>
        <dbReference type="ChEBI" id="CHEBI:132124"/>
        <dbReference type="ChEBI" id="CHEBI:133980"/>
        <dbReference type="ChEBI" id="CHEBI:139511"/>
    </reaction>
</comment>
<dbReference type="STRING" id="1844.UG56_013875"/>
<dbReference type="PANTHER" id="PTHR39428:SF1">
    <property type="entry name" value="F420H(2)-DEPENDENT QUINONE REDUCTASE RV1261C"/>
    <property type="match status" value="1"/>
</dbReference>
<sequence>MSTDEKHRSAWLPPRWFIRAAWWVHRRLYAAGGTRFLRRPRPDRAGMLRLTTVGRRTGQERSVILSYVPDGSTYVTLAMNGWADPPPAWWLNLKATPEALAETVDGPRQVRAHEAIGPERERLWSLLAAADDGWGELDDFAARRSHQTPVVVLEVAEPTS</sequence>
<dbReference type="Pfam" id="PF04075">
    <property type="entry name" value="F420H2_quin_red"/>
    <property type="match status" value="1"/>
</dbReference>
<dbReference type="GO" id="GO:0070967">
    <property type="term" value="F:coenzyme F420 binding"/>
    <property type="evidence" value="ECO:0007669"/>
    <property type="project" value="TreeGrafter"/>
</dbReference>
<dbReference type="InterPro" id="IPR004378">
    <property type="entry name" value="F420H2_quin_Rdtase"/>
</dbReference>
<dbReference type="GO" id="GO:0016491">
    <property type="term" value="F:oxidoreductase activity"/>
    <property type="evidence" value="ECO:0007669"/>
    <property type="project" value="InterPro"/>
</dbReference>
<evidence type="ECO:0000256" key="2">
    <source>
        <dbReference type="ARBA" id="ARBA00049106"/>
    </source>
</evidence>
<name>A0A1J4N3H1_9ACTN</name>
<keyword evidence="4" id="KW-1185">Reference proteome</keyword>
<dbReference type="Proteomes" id="UP000033772">
    <property type="component" value="Unassembled WGS sequence"/>
</dbReference>
<dbReference type="AlphaFoldDB" id="A0A1J4N3H1"/>
<accession>A0A1J4N3H1</accession>
<dbReference type="GO" id="GO:0005886">
    <property type="term" value="C:plasma membrane"/>
    <property type="evidence" value="ECO:0007669"/>
    <property type="project" value="TreeGrafter"/>
</dbReference>
<comment type="caution">
    <text evidence="3">The sequence shown here is derived from an EMBL/GenBank/DDBJ whole genome shotgun (WGS) entry which is preliminary data.</text>
</comment>
<dbReference type="EMBL" id="JZDQ02000018">
    <property type="protein sequence ID" value="OIJ26110.1"/>
    <property type="molecule type" value="Genomic_DNA"/>
</dbReference>
<dbReference type="OrthoDB" id="8225825at2"/>
<dbReference type="NCBIfam" id="TIGR00026">
    <property type="entry name" value="hi_GC_TIGR00026"/>
    <property type="match status" value="1"/>
</dbReference>
<evidence type="ECO:0000313" key="4">
    <source>
        <dbReference type="Proteomes" id="UP000033772"/>
    </source>
</evidence>
<comment type="similarity">
    <text evidence="1">Belongs to the F420H(2)-dependent quinone reductase family.</text>
</comment>
<dbReference type="PANTHER" id="PTHR39428">
    <property type="entry name" value="F420H(2)-DEPENDENT QUINONE REDUCTASE RV1261C"/>
    <property type="match status" value="1"/>
</dbReference>
<organism evidence="3 4">
    <name type="scientific">Nocardioides luteus</name>
    <dbReference type="NCBI Taxonomy" id="1844"/>
    <lineage>
        <taxon>Bacteria</taxon>
        <taxon>Bacillati</taxon>
        <taxon>Actinomycetota</taxon>
        <taxon>Actinomycetes</taxon>
        <taxon>Propionibacteriales</taxon>
        <taxon>Nocardioidaceae</taxon>
        <taxon>Nocardioides</taxon>
    </lineage>
</organism>
<evidence type="ECO:0008006" key="5">
    <source>
        <dbReference type="Google" id="ProtNLM"/>
    </source>
</evidence>
<dbReference type="Gene3D" id="2.30.110.10">
    <property type="entry name" value="Electron Transport, Fmn-binding Protein, Chain A"/>
    <property type="match status" value="1"/>
</dbReference>
<evidence type="ECO:0000313" key="3">
    <source>
        <dbReference type="EMBL" id="OIJ26110.1"/>
    </source>
</evidence>
<proteinExistence type="inferred from homology"/>
<protein>
    <recommendedName>
        <fullName evidence="5">Nitroreductase family deazaflavin-dependent oxidoreductase</fullName>
    </recommendedName>
</protein>
<dbReference type="InterPro" id="IPR012349">
    <property type="entry name" value="Split_barrel_FMN-bd"/>
</dbReference>
<dbReference type="RefSeq" id="WP_045548097.1">
    <property type="nucleotide sequence ID" value="NZ_JZDQ02000018.1"/>
</dbReference>